<accession>A0A9P7E0I0</accession>
<dbReference type="RefSeq" id="XP_041188346.1">
    <property type="nucleotide sequence ID" value="XM_041342271.1"/>
</dbReference>
<organism evidence="1 2">
    <name type="scientific">Suillus subaureus</name>
    <dbReference type="NCBI Taxonomy" id="48587"/>
    <lineage>
        <taxon>Eukaryota</taxon>
        <taxon>Fungi</taxon>
        <taxon>Dikarya</taxon>
        <taxon>Basidiomycota</taxon>
        <taxon>Agaricomycotina</taxon>
        <taxon>Agaricomycetes</taxon>
        <taxon>Agaricomycetidae</taxon>
        <taxon>Boletales</taxon>
        <taxon>Suillineae</taxon>
        <taxon>Suillaceae</taxon>
        <taxon>Suillus</taxon>
    </lineage>
</organism>
<dbReference type="InterPro" id="IPR011990">
    <property type="entry name" value="TPR-like_helical_dom_sf"/>
</dbReference>
<keyword evidence="2" id="KW-1185">Reference proteome</keyword>
<evidence type="ECO:0000313" key="2">
    <source>
        <dbReference type="Proteomes" id="UP000807769"/>
    </source>
</evidence>
<reference evidence="1" key="1">
    <citation type="journal article" date="2020" name="New Phytol.">
        <title>Comparative genomics reveals dynamic genome evolution in host specialist ectomycorrhizal fungi.</title>
        <authorList>
            <person name="Lofgren L.A."/>
            <person name="Nguyen N.H."/>
            <person name="Vilgalys R."/>
            <person name="Ruytinx J."/>
            <person name="Liao H.L."/>
            <person name="Branco S."/>
            <person name="Kuo A."/>
            <person name="LaButti K."/>
            <person name="Lipzen A."/>
            <person name="Andreopoulos W."/>
            <person name="Pangilinan J."/>
            <person name="Riley R."/>
            <person name="Hundley H."/>
            <person name="Na H."/>
            <person name="Barry K."/>
            <person name="Grigoriev I.V."/>
            <person name="Stajich J.E."/>
            <person name="Kennedy P.G."/>
        </authorList>
    </citation>
    <scope>NUCLEOTIDE SEQUENCE</scope>
    <source>
        <strain evidence="1">MN1</strain>
    </source>
</reference>
<dbReference type="Proteomes" id="UP000807769">
    <property type="component" value="Unassembled WGS sequence"/>
</dbReference>
<dbReference type="EMBL" id="JABBWG010000040">
    <property type="protein sequence ID" value="KAG1807961.1"/>
    <property type="molecule type" value="Genomic_DNA"/>
</dbReference>
<proteinExistence type="predicted"/>
<protein>
    <recommendedName>
        <fullName evidence="3">Heterokaryon incompatibility domain-containing protein</fullName>
    </recommendedName>
</protein>
<dbReference type="OrthoDB" id="2681076at2759"/>
<name>A0A9P7E0I0_9AGAM</name>
<sequence>MDSSYFVHRSKVRLSQNLHTEALSDANKVIELNPSSHLGYELKYKALRIAHRHDDASEAFTVMFYKMNNAHDPWIQQLGQQHRRQYEVESAIRKVIEAQLKKAPLRLINTSTGRLCDQGVRIDAFIESTEYEELTSLGMHGSLQTELIKETVAKYFSWVMLSHRWGAKEPLLHDIQGRDIYDLDPVGTMVKLQKFCKVAHVAGHRWAWSDTCCIDQ</sequence>
<evidence type="ECO:0000313" key="1">
    <source>
        <dbReference type="EMBL" id="KAG1807961.1"/>
    </source>
</evidence>
<gene>
    <name evidence="1" type="ORF">BJ212DRAFT_1580111</name>
</gene>
<dbReference type="Gene3D" id="1.25.40.10">
    <property type="entry name" value="Tetratricopeptide repeat domain"/>
    <property type="match status" value="1"/>
</dbReference>
<evidence type="ECO:0008006" key="3">
    <source>
        <dbReference type="Google" id="ProtNLM"/>
    </source>
</evidence>
<dbReference type="AlphaFoldDB" id="A0A9P7E0I0"/>
<dbReference type="GeneID" id="64636287"/>
<comment type="caution">
    <text evidence="1">The sequence shown here is derived from an EMBL/GenBank/DDBJ whole genome shotgun (WGS) entry which is preliminary data.</text>
</comment>
<dbReference type="SUPFAM" id="SSF48452">
    <property type="entry name" value="TPR-like"/>
    <property type="match status" value="1"/>
</dbReference>